<feature type="transmembrane region" description="Helical" evidence="1">
    <location>
        <begin position="137"/>
        <end position="155"/>
    </location>
</feature>
<dbReference type="Proteomes" id="UP000319267">
    <property type="component" value="Unassembled WGS sequence"/>
</dbReference>
<dbReference type="EMBL" id="FXTQ01000001">
    <property type="protein sequence ID" value="SMO33240.1"/>
    <property type="molecule type" value="Genomic_DNA"/>
</dbReference>
<sequence length="272" mass="32261">MEDENNNNIAERILKFFQNNLSTIVVIPAFIGGLWQAMELMNISLPYLRFFSISQIIPDGLLILMFMLVSLMPMMMNLIQDFWDEKKGKFLFSNITVDVNELKPLVKKHSTTFLVLVFSSFLMVFIVNYFKIVAKDFSILNVYFIISVTILYVIYTLLNDLGKANKLRPVRYIRFYRLLFIFTTLFLASTLFREIHRNFLLTDDLINIEKANLLVKQKFPTATSEILYFNDKYLFYKIKFEKMKIKESSKTLEKIYIVELNEIFKEEEKKKL</sequence>
<feature type="transmembrane region" description="Helical" evidence="1">
    <location>
        <begin position="60"/>
        <end position="79"/>
    </location>
</feature>
<keyword evidence="1" id="KW-1133">Transmembrane helix</keyword>
<feature type="transmembrane region" description="Helical" evidence="1">
    <location>
        <begin position="111"/>
        <end position="130"/>
    </location>
</feature>
<proteinExistence type="predicted"/>
<feature type="transmembrane region" description="Helical" evidence="1">
    <location>
        <begin position="24"/>
        <end position="48"/>
    </location>
</feature>
<name>A0A521AEV4_9FLAO</name>
<keyword evidence="1" id="KW-0812">Transmembrane</keyword>
<dbReference type="RefSeq" id="WP_111377815.1">
    <property type="nucleotide sequence ID" value="NZ_CP043612.1"/>
</dbReference>
<dbReference type="OrthoDB" id="1368261at2"/>
<evidence type="ECO:0000313" key="2">
    <source>
        <dbReference type="EMBL" id="SMO33240.1"/>
    </source>
</evidence>
<reference evidence="2 3" key="1">
    <citation type="submission" date="2017-05" db="EMBL/GenBank/DDBJ databases">
        <authorList>
            <person name="Varghese N."/>
            <person name="Submissions S."/>
        </authorList>
    </citation>
    <scope>NUCLEOTIDE SEQUENCE [LARGE SCALE GENOMIC DNA]</scope>
    <source>
        <strain evidence="2 3">DSM 29982</strain>
    </source>
</reference>
<keyword evidence="1" id="KW-0472">Membrane</keyword>
<dbReference type="AlphaFoldDB" id="A0A521AEV4"/>
<evidence type="ECO:0000313" key="3">
    <source>
        <dbReference type="Proteomes" id="UP000319267"/>
    </source>
</evidence>
<keyword evidence="3" id="KW-1185">Reference proteome</keyword>
<protein>
    <submittedName>
        <fullName evidence="2">Uncharacterized protein</fullName>
    </submittedName>
</protein>
<feature type="transmembrane region" description="Helical" evidence="1">
    <location>
        <begin position="175"/>
        <end position="192"/>
    </location>
</feature>
<organism evidence="2 3">
    <name type="scientific">Flavobacterium nitrogenifigens</name>
    <dbReference type="NCBI Taxonomy" id="1617283"/>
    <lineage>
        <taxon>Bacteria</taxon>
        <taxon>Pseudomonadati</taxon>
        <taxon>Bacteroidota</taxon>
        <taxon>Flavobacteriia</taxon>
        <taxon>Flavobacteriales</taxon>
        <taxon>Flavobacteriaceae</taxon>
        <taxon>Flavobacterium</taxon>
    </lineage>
</organism>
<evidence type="ECO:0000256" key="1">
    <source>
        <dbReference type="SAM" id="Phobius"/>
    </source>
</evidence>
<accession>A0A521AEV4</accession>
<gene>
    <name evidence="2" type="ORF">SAMN06265220_10169</name>
</gene>